<dbReference type="PANTHER" id="PTHR32133:SF386">
    <property type="entry name" value="F-BOX DOMAIN-CONTAINING PROTEIN"/>
    <property type="match status" value="1"/>
</dbReference>
<dbReference type="AlphaFoldDB" id="A0A1E5UUN8"/>
<feature type="domain" description="F-box protein AT5G49610-like beta-propeller" evidence="1">
    <location>
        <begin position="45"/>
        <end position="248"/>
    </location>
</feature>
<dbReference type="InterPro" id="IPR056594">
    <property type="entry name" value="AT5G49610-like_b-prop"/>
</dbReference>
<dbReference type="OrthoDB" id="693928at2759"/>
<dbReference type="Proteomes" id="UP000095767">
    <property type="component" value="Unassembled WGS sequence"/>
</dbReference>
<dbReference type="Pfam" id="PF23635">
    <property type="entry name" value="Beta-prop_AT5G49610-like"/>
    <property type="match status" value="1"/>
</dbReference>
<keyword evidence="3" id="KW-1185">Reference proteome</keyword>
<comment type="caution">
    <text evidence="2">The sequence shown here is derived from an EMBL/GenBank/DDBJ whole genome shotgun (WGS) entry which is preliminary data.</text>
</comment>
<dbReference type="InterPro" id="IPR011043">
    <property type="entry name" value="Gal_Oxase/kelch_b-propeller"/>
</dbReference>
<evidence type="ECO:0000313" key="3">
    <source>
        <dbReference type="Proteomes" id="UP000095767"/>
    </source>
</evidence>
<dbReference type="EMBL" id="LWDX02062682">
    <property type="protein sequence ID" value="OEL16528.1"/>
    <property type="molecule type" value="Genomic_DNA"/>
</dbReference>
<gene>
    <name evidence="2" type="ORF">BAE44_0022453</name>
</gene>
<name>A0A1E5UUN8_9POAL</name>
<protein>
    <recommendedName>
        <fullName evidence="1">F-box protein AT5G49610-like beta-propeller domain-containing protein</fullName>
    </recommendedName>
</protein>
<evidence type="ECO:0000259" key="1">
    <source>
        <dbReference type="Pfam" id="PF23635"/>
    </source>
</evidence>
<dbReference type="PANTHER" id="PTHR32133">
    <property type="entry name" value="OS07G0120400 PROTEIN"/>
    <property type="match status" value="1"/>
</dbReference>
<accession>A0A1E5UUN8</accession>
<sequence length="386" mass="42974">MLGFLCDFRGEDDDEEETAISHFVSTSSFLPRPLGYRSRSGWRAVDSRHGRVLLHALPYRFAPFDNVLTVWNPITGEELNLPRLPRDSVGWSAAVLCAAAACDHHPDCHRGPFRVVFVGTDNDRVFSCVYSSVDGAWSEPAFAVHPHAPQCLDSVPGVLVGNALYFRFQLSARILRYDLGAGEVSVIERPPTCADRFRGRAVLVSMEDGRLGFAAVHEARLSLWSREVASDGESRWTQSRVIELGTMLPAHSLWSFPDLIGFADGVGVFFLWTVAGGLHLVNLQTGLLRRFRTELDIYGVVPYVSYYIPALRIAAEDDGDRQGHHSVQLKFPIPTLSLSCFAFHRWFMETGDYVGFAHGIGFFFVETQDGWLSFTIDNSGQELGAL</sequence>
<reference evidence="2 3" key="1">
    <citation type="submission" date="2016-09" db="EMBL/GenBank/DDBJ databases">
        <title>The draft genome of Dichanthelium oligosanthes: A C3 panicoid grass species.</title>
        <authorList>
            <person name="Studer A.J."/>
            <person name="Schnable J.C."/>
            <person name="Brutnell T.P."/>
        </authorList>
    </citation>
    <scope>NUCLEOTIDE SEQUENCE [LARGE SCALE GENOMIC DNA]</scope>
    <source>
        <strain evidence="3">cv. Kellogg 1175</strain>
        <tissue evidence="2">Leaf</tissue>
    </source>
</reference>
<organism evidence="2 3">
    <name type="scientific">Dichanthelium oligosanthes</name>
    <dbReference type="NCBI Taxonomy" id="888268"/>
    <lineage>
        <taxon>Eukaryota</taxon>
        <taxon>Viridiplantae</taxon>
        <taxon>Streptophyta</taxon>
        <taxon>Embryophyta</taxon>
        <taxon>Tracheophyta</taxon>
        <taxon>Spermatophyta</taxon>
        <taxon>Magnoliopsida</taxon>
        <taxon>Liliopsida</taxon>
        <taxon>Poales</taxon>
        <taxon>Poaceae</taxon>
        <taxon>PACMAD clade</taxon>
        <taxon>Panicoideae</taxon>
        <taxon>Panicodae</taxon>
        <taxon>Paniceae</taxon>
        <taxon>Dichantheliinae</taxon>
        <taxon>Dichanthelium</taxon>
    </lineage>
</organism>
<proteinExistence type="predicted"/>
<evidence type="ECO:0000313" key="2">
    <source>
        <dbReference type="EMBL" id="OEL16528.1"/>
    </source>
</evidence>
<dbReference type="SUPFAM" id="SSF50965">
    <property type="entry name" value="Galactose oxidase, central domain"/>
    <property type="match status" value="1"/>
</dbReference>